<accession>A0A512QJ25</accession>
<name>A0A512QJ25_9STAP</name>
<organism evidence="1 2">
    <name type="scientific">Staphylococcus piscifermentans</name>
    <dbReference type="NCBI Taxonomy" id="70258"/>
    <lineage>
        <taxon>Bacteria</taxon>
        <taxon>Bacillati</taxon>
        <taxon>Bacillota</taxon>
        <taxon>Bacilli</taxon>
        <taxon>Bacillales</taxon>
        <taxon>Staphylococcaceae</taxon>
        <taxon>Staphylococcus</taxon>
    </lineage>
</organism>
<sequence>MTAQTPYLINVVKASASITELFFPNKKRTKTIHKNSDAVGLSGINI</sequence>
<evidence type="ECO:0000313" key="2">
    <source>
        <dbReference type="Proteomes" id="UP000321736"/>
    </source>
</evidence>
<keyword evidence="2" id="KW-1185">Reference proteome</keyword>
<dbReference type="Proteomes" id="UP000321736">
    <property type="component" value="Unassembled WGS sequence"/>
</dbReference>
<comment type="caution">
    <text evidence="1">The sequence shown here is derived from an EMBL/GenBank/DDBJ whole genome shotgun (WGS) entry which is preliminary data.</text>
</comment>
<reference evidence="1 2" key="1">
    <citation type="submission" date="2019-07" db="EMBL/GenBank/DDBJ databases">
        <title>Whole genome shotgun sequence of Staphylococcus piscifermentans NBRC 109625.</title>
        <authorList>
            <person name="Hosoyama A."/>
            <person name="Uohara A."/>
            <person name="Ohji S."/>
            <person name="Ichikawa N."/>
        </authorList>
    </citation>
    <scope>NUCLEOTIDE SEQUENCE [LARGE SCALE GENOMIC DNA]</scope>
    <source>
        <strain evidence="1 2">NBRC 109625</strain>
    </source>
</reference>
<gene>
    <name evidence="1" type="ORF">SPI02_00180</name>
</gene>
<dbReference type="AlphaFoldDB" id="A0A512QJ25"/>
<dbReference type="EMBL" id="BKAR01000001">
    <property type="protein sequence ID" value="GEP83433.1"/>
    <property type="molecule type" value="Genomic_DNA"/>
</dbReference>
<proteinExistence type="predicted"/>
<evidence type="ECO:0000313" key="1">
    <source>
        <dbReference type="EMBL" id="GEP83433.1"/>
    </source>
</evidence>
<protein>
    <submittedName>
        <fullName evidence="1">Uncharacterized protein</fullName>
    </submittedName>
</protein>